<evidence type="ECO:0000256" key="7">
    <source>
        <dbReference type="ARBA" id="ARBA00023306"/>
    </source>
</evidence>
<proteinExistence type="inferred from homology"/>
<dbReference type="Proteomes" id="UP001651158">
    <property type="component" value="Unassembled WGS sequence"/>
</dbReference>
<comment type="function">
    <text evidence="9">Acts as a component of the essential kinetochore-associated NDC80 complex, which is required for chromosome segregation and spindle checkpoint activity.</text>
</comment>
<evidence type="ECO:0000256" key="6">
    <source>
        <dbReference type="ARBA" id="ARBA00023054"/>
    </source>
</evidence>
<dbReference type="InterPro" id="IPR013255">
    <property type="entry name" value="Spc25_C"/>
</dbReference>
<name>A0ABR4QL68_9CEST</name>
<feature type="domain" description="Chromosome segregation protein Spc25 C-terminal" evidence="10">
    <location>
        <begin position="153"/>
        <end position="221"/>
    </location>
</feature>
<evidence type="ECO:0000256" key="5">
    <source>
        <dbReference type="ARBA" id="ARBA00022776"/>
    </source>
</evidence>
<organism evidence="11 12">
    <name type="scientific">Taenia crassiceps</name>
    <dbReference type="NCBI Taxonomy" id="6207"/>
    <lineage>
        <taxon>Eukaryota</taxon>
        <taxon>Metazoa</taxon>
        <taxon>Spiralia</taxon>
        <taxon>Lophotrochozoa</taxon>
        <taxon>Platyhelminthes</taxon>
        <taxon>Cestoda</taxon>
        <taxon>Eucestoda</taxon>
        <taxon>Cyclophyllidea</taxon>
        <taxon>Taeniidae</taxon>
        <taxon>Taenia</taxon>
    </lineage>
</organism>
<keyword evidence="6" id="KW-0175">Coiled coil</keyword>
<keyword evidence="3 9" id="KW-0158">Chromosome</keyword>
<keyword evidence="5 9" id="KW-0498">Mitosis</keyword>
<dbReference type="Pfam" id="PF08234">
    <property type="entry name" value="Spindle_Spc25"/>
    <property type="match status" value="1"/>
</dbReference>
<evidence type="ECO:0000313" key="11">
    <source>
        <dbReference type="EMBL" id="KAL5110297.1"/>
    </source>
</evidence>
<protein>
    <recommendedName>
        <fullName evidence="9">Kinetochore protein SPC25</fullName>
    </recommendedName>
</protein>
<evidence type="ECO:0000256" key="1">
    <source>
        <dbReference type="ARBA" id="ARBA00004584"/>
    </source>
</evidence>
<dbReference type="EMBL" id="JAKROA010000002">
    <property type="protein sequence ID" value="KAL5110297.1"/>
    <property type="molecule type" value="Genomic_DNA"/>
</dbReference>
<reference evidence="11 12" key="1">
    <citation type="journal article" date="2022" name="Front. Cell. Infect. Microbiol.">
        <title>The Genomes of Two Strains of Taenia crassiceps the Animal Model for the Study of Human Cysticercosis.</title>
        <authorList>
            <person name="Bobes R.J."/>
            <person name="Estrada K."/>
            <person name="Rios-Valencia D.G."/>
            <person name="Calderon-Gallegos A."/>
            <person name="de la Torre P."/>
            <person name="Carrero J.C."/>
            <person name="Sanchez-Flores A."/>
            <person name="Laclette J.P."/>
        </authorList>
    </citation>
    <scope>NUCLEOTIDE SEQUENCE [LARGE SCALE GENOMIC DNA]</scope>
    <source>
        <strain evidence="11">WFUcys</strain>
    </source>
</reference>
<evidence type="ECO:0000256" key="4">
    <source>
        <dbReference type="ARBA" id="ARBA00022618"/>
    </source>
</evidence>
<evidence type="ECO:0000259" key="10">
    <source>
        <dbReference type="Pfam" id="PF08234"/>
    </source>
</evidence>
<evidence type="ECO:0000313" key="12">
    <source>
        <dbReference type="Proteomes" id="UP001651158"/>
    </source>
</evidence>
<keyword evidence="4 9" id="KW-0132">Cell division</keyword>
<keyword evidence="8 9" id="KW-0137">Centromere</keyword>
<evidence type="ECO:0000256" key="8">
    <source>
        <dbReference type="ARBA" id="ARBA00023328"/>
    </source>
</evidence>
<comment type="caution">
    <text evidence="11">The sequence shown here is derived from an EMBL/GenBank/DDBJ whole genome shotgun (WGS) entry which is preliminary data.</text>
</comment>
<keyword evidence="9" id="KW-0539">Nucleus</keyword>
<comment type="subunit">
    <text evidence="9">Component of the NDC80 complex.</text>
</comment>
<dbReference type="CDD" id="cd23784">
    <property type="entry name" value="RWD_Spc25"/>
    <property type="match status" value="1"/>
</dbReference>
<comment type="similarity">
    <text evidence="2 9">Belongs to the SPC25 family.</text>
</comment>
<evidence type="ECO:0000256" key="9">
    <source>
        <dbReference type="RuleBase" id="RU367150"/>
    </source>
</evidence>
<evidence type="ECO:0000256" key="3">
    <source>
        <dbReference type="ARBA" id="ARBA00022454"/>
    </source>
</evidence>
<comment type="subcellular location">
    <subcellularLocation>
        <location evidence="1">Chromosome</location>
        <location evidence="1">Centromere</location>
    </subcellularLocation>
    <subcellularLocation>
        <location evidence="9">Nucleus</location>
    </subcellularLocation>
    <subcellularLocation>
        <location evidence="9">Chromosome</location>
        <location evidence="9">Centromere</location>
        <location evidence="9">Kinetochore</location>
    </subcellularLocation>
</comment>
<keyword evidence="12" id="KW-1185">Reference proteome</keyword>
<keyword evidence="7 9" id="KW-0131">Cell cycle</keyword>
<dbReference type="Gene3D" id="3.30.457.50">
    <property type="entry name" value="Chromosome segregation protein Spc25"/>
    <property type="match status" value="1"/>
</dbReference>
<keyword evidence="9" id="KW-0995">Kinetochore</keyword>
<evidence type="ECO:0000256" key="2">
    <source>
        <dbReference type="ARBA" id="ARBA00006379"/>
    </source>
</evidence>
<gene>
    <name evidence="11" type="ORF">TcWFU_004757</name>
</gene>
<accession>A0ABR4QL68</accession>
<sequence length="233" mass="27434">MQLIMADETLATTTFLFGAVPDGPDIVLRRFQRLIALEQQQQENDVTTGSDEREWMAQLSTIKENVREKEVSFERRNARHQKQLKEVEFQETQLRRLRDWRDTLKEQLQSLSHQDADAADSTSTIDSEIHRLQERISIYERTFGLEIRRTKNNDNVQVVMRGCCEDDYGLLSYVVLRPTADSAPMELIKCNPPVADIQELVKHFNEVGDFRSFLLVLRNRFIKYFQLRKKRKN</sequence>